<dbReference type="AlphaFoldDB" id="X0T9F8"/>
<organism evidence="2">
    <name type="scientific">marine sediment metagenome</name>
    <dbReference type="NCBI Taxonomy" id="412755"/>
    <lineage>
        <taxon>unclassified sequences</taxon>
        <taxon>metagenomes</taxon>
        <taxon>ecological metagenomes</taxon>
    </lineage>
</organism>
<dbReference type="SUPFAM" id="SSF50993">
    <property type="entry name" value="Peptidase/esterase 'gauge' domain"/>
    <property type="match status" value="1"/>
</dbReference>
<name>X0T9F8_9ZZZZ</name>
<protein>
    <recommendedName>
        <fullName evidence="1">Peptidase S9A N-terminal domain-containing protein</fullName>
    </recommendedName>
</protein>
<dbReference type="PANTHER" id="PTHR42881:SF2">
    <property type="entry name" value="PROLYL ENDOPEPTIDASE"/>
    <property type="match status" value="1"/>
</dbReference>
<feature type="domain" description="Peptidase S9A N-terminal" evidence="1">
    <location>
        <begin position="23"/>
        <end position="123"/>
    </location>
</feature>
<dbReference type="EMBL" id="BARS01011455">
    <property type="protein sequence ID" value="GAF90118.1"/>
    <property type="molecule type" value="Genomic_DNA"/>
</dbReference>
<sequence length="132" mass="15049">MRRLVIFALTLFLLAGCTQLTSPVAQVQPVTDVYHGVQVVDEYRWLEDFSSPDVQSWSNGQNTYARNVLNNLSSLIKIRSRVREIENATSVRYYSLSFQGGRLFAVKRDPAFEQPMLVAMNSAYEPESEQII</sequence>
<accession>X0T9F8</accession>
<dbReference type="InterPro" id="IPR051167">
    <property type="entry name" value="Prolyl_oligopep/macrocyclase"/>
</dbReference>
<dbReference type="GO" id="GO:0070012">
    <property type="term" value="F:oligopeptidase activity"/>
    <property type="evidence" value="ECO:0007669"/>
    <property type="project" value="TreeGrafter"/>
</dbReference>
<dbReference type="PROSITE" id="PS51257">
    <property type="entry name" value="PROKAR_LIPOPROTEIN"/>
    <property type="match status" value="1"/>
</dbReference>
<reference evidence="2" key="1">
    <citation type="journal article" date="2014" name="Front. Microbiol.">
        <title>High frequency of phylogenetically diverse reductive dehalogenase-homologous genes in deep subseafloor sedimentary metagenomes.</title>
        <authorList>
            <person name="Kawai M."/>
            <person name="Futagami T."/>
            <person name="Toyoda A."/>
            <person name="Takaki Y."/>
            <person name="Nishi S."/>
            <person name="Hori S."/>
            <person name="Arai W."/>
            <person name="Tsubouchi T."/>
            <person name="Morono Y."/>
            <person name="Uchiyama I."/>
            <person name="Ito T."/>
            <person name="Fujiyama A."/>
            <person name="Inagaki F."/>
            <person name="Takami H."/>
        </authorList>
    </citation>
    <scope>NUCLEOTIDE SEQUENCE</scope>
    <source>
        <strain evidence="2">Expedition CK06-06</strain>
    </source>
</reference>
<gene>
    <name evidence="2" type="ORF">S01H1_20832</name>
</gene>
<dbReference type="PANTHER" id="PTHR42881">
    <property type="entry name" value="PROLYL ENDOPEPTIDASE"/>
    <property type="match status" value="1"/>
</dbReference>
<dbReference type="GO" id="GO:0004252">
    <property type="term" value="F:serine-type endopeptidase activity"/>
    <property type="evidence" value="ECO:0007669"/>
    <property type="project" value="InterPro"/>
</dbReference>
<evidence type="ECO:0000313" key="2">
    <source>
        <dbReference type="EMBL" id="GAF90118.1"/>
    </source>
</evidence>
<dbReference type="Pfam" id="PF02897">
    <property type="entry name" value="Peptidase_S9_N"/>
    <property type="match status" value="1"/>
</dbReference>
<dbReference type="InterPro" id="IPR023302">
    <property type="entry name" value="Pept_S9A_N"/>
</dbReference>
<feature type="non-terminal residue" evidence="2">
    <location>
        <position position="132"/>
    </location>
</feature>
<comment type="caution">
    <text evidence="2">The sequence shown here is derived from an EMBL/GenBank/DDBJ whole genome shotgun (WGS) entry which is preliminary data.</text>
</comment>
<dbReference type="Gene3D" id="3.40.50.1820">
    <property type="entry name" value="alpha/beta hydrolase"/>
    <property type="match status" value="1"/>
</dbReference>
<dbReference type="GO" id="GO:0005829">
    <property type="term" value="C:cytosol"/>
    <property type="evidence" value="ECO:0007669"/>
    <property type="project" value="TreeGrafter"/>
</dbReference>
<proteinExistence type="predicted"/>
<dbReference type="InterPro" id="IPR029058">
    <property type="entry name" value="AB_hydrolase_fold"/>
</dbReference>
<evidence type="ECO:0000259" key="1">
    <source>
        <dbReference type="Pfam" id="PF02897"/>
    </source>
</evidence>